<dbReference type="STRING" id="12957.A0A158NYA0"/>
<dbReference type="OrthoDB" id="6436078at2759"/>
<accession>A0A158NYA0</accession>
<dbReference type="AlphaFoldDB" id="A0A158NYA0"/>
<sequence>MYIKCFLLLKLFSLAITLPIYDDNTNGKITPIHTSNISTIYSAKMLKRISDQSPDGSRIDFQIRNHRGPGTYVFGFDTGHGKNRQYKMEERHRDGSVKGRYGFYDAKGNLKIVNYIAGPTGGYQERHHETITYKSET</sequence>
<evidence type="ECO:0000313" key="3">
    <source>
        <dbReference type="EnsemblMetazoa" id="XP_012062508.1"/>
    </source>
</evidence>
<dbReference type="EMBL" id="ADTU01003531">
    <property type="status" value="NOT_ANNOTATED_CDS"/>
    <property type="molecule type" value="Genomic_DNA"/>
</dbReference>
<name>A0A158NYA0_ATTCE</name>
<evidence type="ECO:0000313" key="4">
    <source>
        <dbReference type="Proteomes" id="UP000005205"/>
    </source>
</evidence>
<dbReference type="InParanoid" id="A0A158NYA0"/>
<protein>
    <submittedName>
        <fullName evidence="3">Uncharacterized protein</fullName>
    </submittedName>
</protein>
<organism evidence="3 4">
    <name type="scientific">Atta cephalotes</name>
    <name type="common">Leafcutter ant</name>
    <dbReference type="NCBI Taxonomy" id="12957"/>
    <lineage>
        <taxon>Eukaryota</taxon>
        <taxon>Metazoa</taxon>
        <taxon>Ecdysozoa</taxon>
        <taxon>Arthropoda</taxon>
        <taxon>Hexapoda</taxon>
        <taxon>Insecta</taxon>
        <taxon>Pterygota</taxon>
        <taxon>Neoptera</taxon>
        <taxon>Endopterygota</taxon>
        <taxon>Hymenoptera</taxon>
        <taxon>Apocrita</taxon>
        <taxon>Aculeata</taxon>
        <taxon>Formicoidea</taxon>
        <taxon>Formicidae</taxon>
        <taxon>Myrmicinae</taxon>
        <taxon>Atta</taxon>
    </lineage>
</organism>
<dbReference type="Pfam" id="PF00379">
    <property type="entry name" value="Chitin_bind_4"/>
    <property type="match status" value="1"/>
</dbReference>
<evidence type="ECO:0000256" key="1">
    <source>
        <dbReference type="PROSITE-ProRule" id="PRU00497"/>
    </source>
</evidence>
<reference evidence="4" key="1">
    <citation type="journal article" date="2011" name="PLoS Genet.">
        <title>The genome sequence of the leaf-cutter ant Atta cephalotes reveals insights into its obligate symbiotic lifestyle.</title>
        <authorList>
            <person name="Suen G."/>
            <person name="Teiling C."/>
            <person name="Li L."/>
            <person name="Holt C."/>
            <person name="Abouheif E."/>
            <person name="Bornberg-Bauer E."/>
            <person name="Bouffard P."/>
            <person name="Caldera E.J."/>
            <person name="Cash E."/>
            <person name="Cavanaugh A."/>
            <person name="Denas O."/>
            <person name="Elhaik E."/>
            <person name="Fave M.J."/>
            <person name="Gadau J."/>
            <person name="Gibson J.D."/>
            <person name="Graur D."/>
            <person name="Grubbs K.J."/>
            <person name="Hagen D.E."/>
            <person name="Harkins T.T."/>
            <person name="Helmkampf M."/>
            <person name="Hu H."/>
            <person name="Johnson B.R."/>
            <person name="Kim J."/>
            <person name="Marsh S.E."/>
            <person name="Moeller J.A."/>
            <person name="Munoz-Torres M.C."/>
            <person name="Murphy M.C."/>
            <person name="Naughton M.C."/>
            <person name="Nigam S."/>
            <person name="Overson R."/>
            <person name="Rajakumar R."/>
            <person name="Reese J.T."/>
            <person name="Scott J.J."/>
            <person name="Smith C.R."/>
            <person name="Tao S."/>
            <person name="Tsutsui N.D."/>
            <person name="Viljakainen L."/>
            <person name="Wissler L."/>
            <person name="Yandell M.D."/>
            <person name="Zimmer F."/>
            <person name="Taylor J."/>
            <person name="Slater S.C."/>
            <person name="Clifton S.W."/>
            <person name="Warren W.C."/>
            <person name="Elsik C.G."/>
            <person name="Smith C.D."/>
            <person name="Weinstock G.M."/>
            <person name="Gerardo N.M."/>
            <person name="Currie C.R."/>
        </authorList>
    </citation>
    <scope>NUCLEOTIDE SEQUENCE [LARGE SCALE GENOMIC DNA]</scope>
</reference>
<dbReference type="InterPro" id="IPR000618">
    <property type="entry name" value="Insect_cuticle"/>
</dbReference>
<dbReference type="GO" id="GO:0042302">
    <property type="term" value="F:structural constituent of cuticle"/>
    <property type="evidence" value="ECO:0007669"/>
    <property type="project" value="UniProtKB-UniRule"/>
</dbReference>
<dbReference type="EnsemblMetazoa" id="XM_012207118.1">
    <property type="protein sequence ID" value="XP_012062508.1"/>
    <property type="gene ID" value="LOC105625805"/>
</dbReference>
<keyword evidence="1" id="KW-0193">Cuticle</keyword>
<dbReference type="PROSITE" id="PS51155">
    <property type="entry name" value="CHIT_BIND_RR_2"/>
    <property type="match status" value="1"/>
</dbReference>
<dbReference type="KEGG" id="acep:105625805"/>
<keyword evidence="4" id="KW-1185">Reference proteome</keyword>
<evidence type="ECO:0000256" key="2">
    <source>
        <dbReference type="SAM" id="SignalP"/>
    </source>
</evidence>
<feature type="signal peptide" evidence="2">
    <location>
        <begin position="1"/>
        <end position="17"/>
    </location>
</feature>
<reference evidence="3" key="2">
    <citation type="submission" date="2016-04" db="UniProtKB">
        <authorList>
            <consortium name="EnsemblMetazoa"/>
        </authorList>
    </citation>
    <scope>IDENTIFICATION</scope>
</reference>
<gene>
    <name evidence="3" type="primary">105625805</name>
</gene>
<feature type="chain" id="PRO_5007629713" evidence="2">
    <location>
        <begin position="18"/>
        <end position="137"/>
    </location>
</feature>
<keyword evidence="2" id="KW-0732">Signal</keyword>
<proteinExistence type="predicted"/>
<dbReference type="Proteomes" id="UP000005205">
    <property type="component" value="Unassembled WGS sequence"/>
</dbReference>